<dbReference type="RefSeq" id="WP_344911667.1">
    <property type="nucleotide sequence ID" value="NZ_BAABDL010000073.1"/>
</dbReference>
<dbReference type="Pfam" id="PF11772">
    <property type="entry name" value="EpuA"/>
    <property type="match status" value="1"/>
</dbReference>
<sequence>MQSTNVTEQEKQTQAKQQKRINRHVEKKQKRKREKTPIRRIFPIWLRLVVIFLLAVFALILGMIVGYTILGDGTDALEVLTFDFWKKVLDIIKGVE</sequence>
<dbReference type="Proteomes" id="UP001501734">
    <property type="component" value="Unassembled WGS sequence"/>
</dbReference>
<evidence type="ECO:0000256" key="2">
    <source>
        <dbReference type="SAM" id="Phobius"/>
    </source>
</evidence>
<keyword evidence="2" id="KW-0812">Transmembrane</keyword>
<name>A0ABP7VKM4_9BACI</name>
<protein>
    <recommendedName>
        <fullName evidence="5">DNA-directed RNA polymerase subunit beta</fullName>
    </recommendedName>
</protein>
<feature type="compositionally biased region" description="Basic residues" evidence="1">
    <location>
        <begin position="17"/>
        <end position="33"/>
    </location>
</feature>
<accession>A0ABP7VKM4</accession>
<dbReference type="EMBL" id="BAABDL010000073">
    <property type="protein sequence ID" value="GAA4069323.1"/>
    <property type="molecule type" value="Genomic_DNA"/>
</dbReference>
<keyword evidence="4" id="KW-1185">Reference proteome</keyword>
<organism evidence="3 4">
    <name type="scientific">Amphibacillus indicireducens</name>
    <dbReference type="NCBI Taxonomy" id="1076330"/>
    <lineage>
        <taxon>Bacteria</taxon>
        <taxon>Bacillati</taxon>
        <taxon>Bacillota</taxon>
        <taxon>Bacilli</taxon>
        <taxon>Bacillales</taxon>
        <taxon>Bacillaceae</taxon>
        <taxon>Amphibacillus</taxon>
    </lineage>
</organism>
<evidence type="ECO:0008006" key="5">
    <source>
        <dbReference type="Google" id="ProtNLM"/>
    </source>
</evidence>
<dbReference type="InterPro" id="IPR024596">
    <property type="entry name" value="RNApol_su_b/EpuA"/>
</dbReference>
<comment type="caution">
    <text evidence="3">The sequence shown here is derived from an EMBL/GenBank/DDBJ whole genome shotgun (WGS) entry which is preliminary data.</text>
</comment>
<reference evidence="4" key="1">
    <citation type="journal article" date="2019" name="Int. J. Syst. Evol. Microbiol.">
        <title>The Global Catalogue of Microorganisms (GCM) 10K type strain sequencing project: providing services to taxonomists for standard genome sequencing and annotation.</title>
        <authorList>
            <consortium name="The Broad Institute Genomics Platform"/>
            <consortium name="The Broad Institute Genome Sequencing Center for Infectious Disease"/>
            <person name="Wu L."/>
            <person name="Ma J."/>
        </authorList>
    </citation>
    <scope>NUCLEOTIDE SEQUENCE [LARGE SCALE GENOMIC DNA]</scope>
    <source>
        <strain evidence="4">JCM 17250</strain>
    </source>
</reference>
<evidence type="ECO:0000256" key="1">
    <source>
        <dbReference type="SAM" id="MobiDB-lite"/>
    </source>
</evidence>
<proteinExistence type="predicted"/>
<gene>
    <name evidence="3" type="ORF">GCM10022410_14010</name>
</gene>
<keyword evidence="2" id="KW-1133">Transmembrane helix</keyword>
<feature type="region of interest" description="Disordered" evidence="1">
    <location>
        <begin position="1"/>
        <end position="33"/>
    </location>
</feature>
<keyword evidence="2" id="KW-0472">Membrane</keyword>
<evidence type="ECO:0000313" key="4">
    <source>
        <dbReference type="Proteomes" id="UP001501734"/>
    </source>
</evidence>
<evidence type="ECO:0000313" key="3">
    <source>
        <dbReference type="EMBL" id="GAA4069323.1"/>
    </source>
</evidence>
<feature type="transmembrane region" description="Helical" evidence="2">
    <location>
        <begin position="44"/>
        <end position="70"/>
    </location>
</feature>